<dbReference type="PANTHER" id="PTHR46844:SF1">
    <property type="entry name" value="SLR5058 PROTEIN"/>
    <property type="match status" value="1"/>
</dbReference>
<protein>
    <recommendedName>
        <fullName evidence="1">NACHT conflict system C-terminal helical domain-containing protein</fullName>
    </recommendedName>
</protein>
<evidence type="ECO:0000313" key="2">
    <source>
        <dbReference type="EMBL" id="PZO44707.1"/>
    </source>
</evidence>
<reference evidence="2 3" key="2">
    <citation type="submission" date="2018-06" db="EMBL/GenBank/DDBJ databases">
        <title>Metagenomic assembly of (sub)arctic Cyanobacteria and their associated microbiome from non-axenic cultures.</title>
        <authorList>
            <person name="Baurain D."/>
        </authorList>
    </citation>
    <scope>NUCLEOTIDE SEQUENCE [LARGE SCALE GENOMIC DNA]</scope>
    <source>
        <strain evidence="2">ULC041bin1</strain>
    </source>
</reference>
<dbReference type="InterPro" id="IPR027417">
    <property type="entry name" value="P-loop_NTPase"/>
</dbReference>
<accession>A0A2W4WNE5</accession>
<gene>
    <name evidence="2" type="ORF">DCF17_03535</name>
</gene>
<sequence length="731" mass="83040">MTGFEPLIGAAAAGLGGLITSLVKDKGTETLKKLDWDIGKNLALRKAMVDYVRRYIDRHGTLKVACVRMDYPVRLDEIYTAVQLLDRSALRYFESEAALQTQYRNSGKRSFSVTRADKKPGLQVANEQQHLMVLGGPGVGKSTFLRKVGLEALRTLGRRDFAGRDPGNLLVPQGIFYQHPCIPVMLELRQFDKANVSIQAVIAAELETCGFPESEELTELFLKNGKLLVLLDGLDEVPGSTLDHTLKEIRSLVDRYSDNRYIASCRVPTDTFGGFIRFKDVAMAAFEDEQIQQFIKNWFQKERDSETNTAERCWELLNGKDYQAAKELAQTPLLLTLLCVVYDEFQDFPKKRHALYGEALDVLLRKWASEKRIQRNPIYQELSAELELDMLAEIAYTSFADDQLFFAKERLVQQIREFLVENLNVPSHLDAETVLREIEIQQGILVERARNAYSFSHLTFQEYLTAKCIVDNQKVDQLVHDHVTQQHWREIFLLLAGLAPGKRGADELLLAMERQAQTCIINDKLKALIFWATQATQVSSGAIKSPAKRASAIYLVIDLYPAFNLSIDCACGFIRDFAYSCFLDLEDELSKEGGFNSQSINRSGKLNLLSNLTFASIWNSAKNYERIGVFSECLIQNSLNRLESMKGKILTKEFSEENYIDFMEFVVENFLKGLNAHPENVKISDEEAHYLSDYFYTLELMVRCKEAAVRVSPQVWEGIESRMVTVPNGVF</sequence>
<reference evidence="3" key="1">
    <citation type="submission" date="2018-04" db="EMBL/GenBank/DDBJ databases">
        <authorList>
            <person name="Cornet L."/>
        </authorList>
    </citation>
    <scope>NUCLEOTIDE SEQUENCE [LARGE SCALE GENOMIC DNA]</scope>
</reference>
<organism evidence="2 3">
    <name type="scientific">Shackletoniella antarctica</name>
    <dbReference type="NCBI Taxonomy" id="268115"/>
    <lineage>
        <taxon>Bacteria</taxon>
        <taxon>Bacillati</taxon>
        <taxon>Cyanobacteriota</taxon>
        <taxon>Cyanophyceae</taxon>
        <taxon>Oculatellales</taxon>
        <taxon>Oculatellaceae</taxon>
        <taxon>Shackletoniella</taxon>
    </lineage>
</organism>
<evidence type="ECO:0000259" key="1">
    <source>
        <dbReference type="Pfam" id="PF22727"/>
    </source>
</evidence>
<dbReference type="PANTHER" id="PTHR46844">
    <property type="entry name" value="SLR5058 PROTEIN"/>
    <property type="match status" value="1"/>
</dbReference>
<dbReference type="InterPro" id="IPR054501">
    <property type="entry name" value="NCH2"/>
</dbReference>
<dbReference type="SUPFAM" id="SSF52540">
    <property type="entry name" value="P-loop containing nucleoside triphosphate hydrolases"/>
    <property type="match status" value="1"/>
</dbReference>
<name>A0A2W4WNE5_9CYAN</name>
<dbReference type="Pfam" id="PF22727">
    <property type="entry name" value="NCH2"/>
    <property type="match status" value="1"/>
</dbReference>
<dbReference type="Gene3D" id="3.40.50.300">
    <property type="entry name" value="P-loop containing nucleotide triphosphate hydrolases"/>
    <property type="match status" value="1"/>
</dbReference>
<comment type="caution">
    <text evidence="2">The sequence shown here is derived from an EMBL/GenBank/DDBJ whole genome shotgun (WGS) entry which is preliminary data.</text>
</comment>
<evidence type="ECO:0000313" key="3">
    <source>
        <dbReference type="Proteomes" id="UP000249081"/>
    </source>
</evidence>
<feature type="domain" description="NACHT conflict system C-terminal helical" evidence="1">
    <location>
        <begin position="641"/>
        <end position="724"/>
    </location>
</feature>
<proteinExistence type="predicted"/>
<dbReference type="AlphaFoldDB" id="A0A2W4WNE5"/>
<dbReference type="EMBL" id="QBMN01000015">
    <property type="protein sequence ID" value="PZO44707.1"/>
    <property type="molecule type" value="Genomic_DNA"/>
</dbReference>
<dbReference type="Proteomes" id="UP000249081">
    <property type="component" value="Unassembled WGS sequence"/>
</dbReference>